<dbReference type="EMBL" id="JBFCZG010000001">
    <property type="protein sequence ID" value="KAL3426537.1"/>
    <property type="molecule type" value="Genomic_DNA"/>
</dbReference>
<reference evidence="3 4" key="1">
    <citation type="submission" date="2024-06" db="EMBL/GenBank/DDBJ databases">
        <title>Complete genome of Phlyctema vagabunda strain 19-DSS-EL-015.</title>
        <authorList>
            <person name="Fiorenzani C."/>
        </authorList>
    </citation>
    <scope>NUCLEOTIDE SEQUENCE [LARGE SCALE GENOMIC DNA]</scope>
    <source>
        <strain evidence="3 4">19-DSS-EL-015</strain>
    </source>
</reference>
<dbReference type="Pfam" id="PF20789">
    <property type="entry name" value="4HBT_3C"/>
    <property type="match status" value="1"/>
</dbReference>
<dbReference type="CDD" id="cd03444">
    <property type="entry name" value="Thioesterase_II_repeat1"/>
    <property type="match status" value="1"/>
</dbReference>
<dbReference type="Pfam" id="PF13622">
    <property type="entry name" value="4HBT_3"/>
    <property type="match status" value="1"/>
</dbReference>
<keyword evidence="4" id="KW-1185">Reference proteome</keyword>
<evidence type="ECO:0000259" key="2">
    <source>
        <dbReference type="Pfam" id="PF20789"/>
    </source>
</evidence>
<evidence type="ECO:0000259" key="1">
    <source>
        <dbReference type="Pfam" id="PF13622"/>
    </source>
</evidence>
<dbReference type="InterPro" id="IPR029069">
    <property type="entry name" value="HotDog_dom_sf"/>
</dbReference>
<dbReference type="SUPFAM" id="SSF54637">
    <property type="entry name" value="Thioesterase/thiol ester dehydrase-isomerase"/>
    <property type="match status" value="2"/>
</dbReference>
<organism evidence="3 4">
    <name type="scientific">Phlyctema vagabunda</name>
    <dbReference type="NCBI Taxonomy" id="108571"/>
    <lineage>
        <taxon>Eukaryota</taxon>
        <taxon>Fungi</taxon>
        <taxon>Dikarya</taxon>
        <taxon>Ascomycota</taxon>
        <taxon>Pezizomycotina</taxon>
        <taxon>Leotiomycetes</taxon>
        <taxon>Helotiales</taxon>
        <taxon>Dermateaceae</taxon>
        <taxon>Phlyctema</taxon>
    </lineage>
</organism>
<gene>
    <name evidence="3" type="ORF">PVAG01_00046</name>
</gene>
<dbReference type="PANTHER" id="PTHR11066">
    <property type="entry name" value="ACYL-COA THIOESTERASE"/>
    <property type="match status" value="1"/>
</dbReference>
<dbReference type="InterPro" id="IPR049450">
    <property type="entry name" value="ACOT8-like_C"/>
</dbReference>
<dbReference type="Proteomes" id="UP001629113">
    <property type="component" value="Unassembled WGS sequence"/>
</dbReference>
<dbReference type="Gene3D" id="3.10.129.10">
    <property type="entry name" value="Hotdog Thioesterase"/>
    <property type="match status" value="2"/>
</dbReference>
<dbReference type="PANTHER" id="PTHR11066:SF34">
    <property type="entry name" value="ACYL-COENZYME A THIOESTERASE 8"/>
    <property type="match status" value="1"/>
</dbReference>
<feature type="domain" description="Acyl-CoA thioesterase-like C-terminal" evidence="2">
    <location>
        <begin position="190"/>
        <end position="367"/>
    </location>
</feature>
<dbReference type="InterPro" id="IPR049449">
    <property type="entry name" value="TesB_ACOT8-like_N"/>
</dbReference>
<dbReference type="InterPro" id="IPR003703">
    <property type="entry name" value="Acyl_CoA_thio"/>
</dbReference>
<evidence type="ECO:0000313" key="4">
    <source>
        <dbReference type="Proteomes" id="UP001629113"/>
    </source>
</evidence>
<comment type="caution">
    <text evidence="3">The sequence shown here is derived from an EMBL/GenBank/DDBJ whole genome shotgun (WGS) entry which is preliminary data.</text>
</comment>
<proteinExistence type="predicted"/>
<protein>
    <submittedName>
        <fullName evidence="3">Acyl-coenzyme A thioesterase 8</fullName>
    </submittedName>
</protein>
<feature type="domain" description="Acyl-CoA thioesterase-like N-terminal HotDog" evidence="1">
    <location>
        <begin position="77"/>
        <end position="161"/>
    </location>
</feature>
<name>A0ABR4PT45_9HELO</name>
<dbReference type="CDD" id="cd03445">
    <property type="entry name" value="Thioesterase_II_repeat2"/>
    <property type="match status" value="1"/>
</dbReference>
<accession>A0ABR4PT45</accession>
<evidence type="ECO:0000313" key="3">
    <source>
        <dbReference type="EMBL" id="KAL3426537.1"/>
    </source>
</evidence>
<sequence>MKSARLSIITPLIYRSSRYSLSHSLSVRLQRRPFAMADRATLVRPPPLDPAKSSIENVLELTELAVIGPDIFTNTRPLWHPPGARGIYGGAVIAQCLSAAQRTVPQNFTVHSMHCYFVLAGDAEIPILYHVEHVREGKSFATRTVQARQKGKCIFTTTMSFVREKSGGAETVNHAVTIPKDIILPSEDVSALMDRMDGGSPFTSQQTPILNHDSAHPHEKRTRQWIKARGRISPEGGHQAHLSALAYMSDSYFIGTVSRIHNLWRFPKTSKIKDGVPDERHEFVKKLKEMEGFADDLENEKGRPEVGMMVSLDHTIYFHEPRSFRADEWMFSEMQSPWAGDGRGVVQQHMFTADGTLVATCIQEGVVRLKPDGSVSKPDKAKL</sequence>